<dbReference type="GO" id="GO:0000981">
    <property type="term" value="F:DNA-binding transcription factor activity, RNA polymerase II-specific"/>
    <property type="evidence" value="ECO:0007669"/>
    <property type="project" value="InterPro"/>
</dbReference>
<evidence type="ECO:0000256" key="7">
    <source>
        <dbReference type="SAM" id="MobiDB-lite"/>
    </source>
</evidence>
<evidence type="ECO:0000313" key="9">
    <source>
        <dbReference type="EMBL" id="KZV91602.1"/>
    </source>
</evidence>
<dbReference type="STRING" id="1314781.A0A165H8H3"/>
<dbReference type="GO" id="GO:0006351">
    <property type="term" value="P:DNA-templated transcription"/>
    <property type="evidence" value="ECO:0007669"/>
    <property type="project" value="InterPro"/>
</dbReference>
<dbReference type="GO" id="GO:0008270">
    <property type="term" value="F:zinc ion binding"/>
    <property type="evidence" value="ECO:0007669"/>
    <property type="project" value="InterPro"/>
</dbReference>
<feature type="compositionally biased region" description="Polar residues" evidence="7">
    <location>
        <begin position="206"/>
        <end position="222"/>
    </location>
</feature>
<keyword evidence="2" id="KW-0479">Metal-binding</keyword>
<evidence type="ECO:0000256" key="6">
    <source>
        <dbReference type="ARBA" id="ARBA00023242"/>
    </source>
</evidence>
<sequence>MDPYPQHHVHMLPQLPLDAQHAQQPKPTVSRNARACTVCRAVKMKCVGAEDGLQPCQRCKRGNLQCVFEKHRRGRKPGSKLSDASKLLRRIDTAHDTLDVASPVQEGQQQHVLSYAQQAYRVEQQSYYPIPAPIDPRLSASSSSSSSGPLPGIQHLASPASHYPPSYHTSARLSPSRHIRSPDREPRPDDRMYDAPSHLHRESHRNTFFGTILNPPSEQQRGVPQPQLLSPVDQRPPSPSPPLAHDATQPAATAQPQLPPPYPVPPFADPVSAGILTESEASNLFELIFLRLNPFLMMFDPNLHSMQYIRSRSPFLFTCMLTAACKLWRPEAHKGCLDLTRAFIPLAFERQWRSVEVVQAFLFLSFYPESDDDRAWTYVGYASRMAIQLGMHRVGGGFDTEPDAPISAAERRARERTYLVLFIQDRTLAMLCGKQTMLPDSELTRTAGTWYTDPTIPGGPSVDDVMVCAIVELRRIVMETYDLVKSRAMTDSDLDSDVALNSCNNKLSDWMELWHTALQRGGGQMFHFSVLCLYRLHTRLYLNGLGLQMALTARVRRAPGLQTISRCYTSGLSALVISTKELAPARQLKYTTHLITLMTTYCAVFLLQLVPISAVYTDFADMREKIIEMVAQTAAAYDDEDGGNVDVACLFRGLLESELAPRSPSSTSSCSDNESTAVEPSSAGGSADRRSPACSRTPSPVPVLRPAPPPVRGFKQNPAYEFPARPAIPPFPLRDSDRRSGDFDRPEESVDNRSRNAEPGDMAERYWRKVFTQLGFGRVPEVPEVA</sequence>
<dbReference type="GO" id="GO:0005634">
    <property type="term" value="C:nucleus"/>
    <property type="evidence" value="ECO:0007669"/>
    <property type="project" value="UniProtKB-SubCell"/>
</dbReference>
<evidence type="ECO:0000259" key="8">
    <source>
        <dbReference type="PROSITE" id="PS50048"/>
    </source>
</evidence>
<dbReference type="CDD" id="cd00067">
    <property type="entry name" value="GAL4"/>
    <property type="match status" value="1"/>
</dbReference>
<feature type="compositionally biased region" description="Low complexity" evidence="7">
    <location>
        <begin position="243"/>
        <end position="256"/>
    </location>
</feature>
<dbReference type="AlphaFoldDB" id="A0A165H8H3"/>
<dbReference type="InterPro" id="IPR001138">
    <property type="entry name" value="Zn2Cys6_DnaBD"/>
</dbReference>
<proteinExistence type="predicted"/>
<dbReference type="Pfam" id="PF04082">
    <property type="entry name" value="Fungal_trans"/>
    <property type="match status" value="1"/>
</dbReference>
<dbReference type="SMART" id="SM00066">
    <property type="entry name" value="GAL4"/>
    <property type="match status" value="1"/>
</dbReference>
<keyword evidence="10" id="KW-1185">Reference proteome</keyword>
<evidence type="ECO:0000256" key="2">
    <source>
        <dbReference type="ARBA" id="ARBA00022723"/>
    </source>
</evidence>
<dbReference type="InterPro" id="IPR007219">
    <property type="entry name" value="XnlR_reg_dom"/>
</dbReference>
<accession>A0A165H8H3</accession>
<keyword evidence="6" id="KW-0539">Nucleus</keyword>
<feature type="compositionally biased region" description="Pro residues" evidence="7">
    <location>
        <begin position="699"/>
        <end position="711"/>
    </location>
</feature>
<comment type="subcellular location">
    <subcellularLocation>
        <location evidence="1">Nucleus</location>
    </subcellularLocation>
</comment>
<evidence type="ECO:0000256" key="5">
    <source>
        <dbReference type="ARBA" id="ARBA00023163"/>
    </source>
</evidence>
<dbReference type="PANTHER" id="PTHR31845:SF19">
    <property type="entry name" value="TRANSCRIPTION FACTOR DOMAIN-CONTAINING PROTEIN"/>
    <property type="match status" value="1"/>
</dbReference>
<evidence type="ECO:0000256" key="4">
    <source>
        <dbReference type="ARBA" id="ARBA00023125"/>
    </source>
</evidence>
<dbReference type="InParanoid" id="A0A165H8H3"/>
<reference evidence="9 10" key="1">
    <citation type="journal article" date="2016" name="Mol. Biol. Evol.">
        <title>Comparative Genomics of Early-Diverging Mushroom-Forming Fungi Provides Insights into the Origins of Lignocellulose Decay Capabilities.</title>
        <authorList>
            <person name="Nagy L.G."/>
            <person name="Riley R."/>
            <person name="Tritt A."/>
            <person name="Adam C."/>
            <person name="Daum C."/>
            <person name="Floudas D."/>
            <person name="Sun H."/>
            <person name="Yadav J.S."/>
            <person name="Pangilinan J."/>
            <person name="Larsson K.H."/>
            <person name="Matsuura K."/>
            <person name="Barry K."/>
            <person name="Labutti K."/>
            <person name="Kuo R."/>
            <person name="Ohm R.A."/>
            <person name="Bhattacharya S.S."/>
            <person name="Shirouzu T."/>
            <person name="Yoshinaga Y."/>
            <person name="Martin F.M."/>
            <person name="Grigoriev I.V."/>
            <person name="Hibbett D.S."/>
        </authorList>
    </citation>
    <scope>NUCLEOTIDE SEQUENCE [LARGE SCALE GENOMIC DNA]</scope>
    <source>
        <strain evidence="9 10">HHB12029</strain>
    </source>
</reference>
<evidence type="ECO:0000313" key="10">
    <source>
        <dbReference type="Proteomes" id="UP000077266"/>
    </source>
</evidence>
<dbReference type="PROSITE" id="PS50048">
    <property type="entry name" value="ZN2_CY6_FUNGAL_2"/>
    <property type="match status" value="1"/>
</dbReference>
<organism evidence="9 10">
    <name type="scientific">Exidia glandulosa HHB12029</name>
    <dbReference type="NCBI Taxonomy" id="1314781"/>
    <lineage>
        <taxon>Eukaryota</taxon>
        <taxon>Fungi</taxon>
        <taxon>Dikarya</taxon>
        <taxon>Basidiomycota</taxon>
        <taxon>Agaricomycotina</taxon>
        <taxon>Agaricomycetes</taxon>
        <taxon>Auriculariales</taxon>
        <taxon>Exidiaceae</taxon>
        <taxon>Exidia</taxon>
    </lineage>
</organism>
<dbReference type="CDD" id="cd12148">
    <property type="entry name" value="fungal_TF_MHR"/>
    <property type="match status" value="1"/>
</dbReference>
<feature type="region of interest" description="Disordered" evidence="7">
    <location>
        <begin position="133"/>
        <end position="264"/>
    </location>
</feature>
<feature type="compositionally biased region" description="Basic and acidic residues" evidence="7">
    <location>
        <begin position="180"/>
        <end position="200"/>
    </location>
</feature>
<dbReference type="PROSITE" id="PS00463">
    <property type="entry name" value="ZN2_CY6_FUNGAL_1"/>
    <property type="match status" value="1"/>
</dbReference>
<dbReference type="Gene3D" id="4.10.240.10">
    <property type="entry name" value="Zn(2)-C6 fungal-type DNA-binding domain"/>
    <property type="match status" value="1"/>
</dbReference>
<keyword evidence="3" id="KW-0805">Transcription regulation</keyword>
<name>A0A165H8H3_EXIGL</name>
<dbReference type="SMART" id="SM00906">
    <property type="entry name" value="Fungal_trans"/>
    <property type="match status" value="1"/>
</dbReference>
<feature type="domain" description="Zn(2)-C6 fungal-type" evidence="8">
    <location>
        <begin position="35"/>
        <end position="68"/>
    </location>
</feature>
<dbReference type="GO" id="GO:0000976">
    <property type="term" value="F:transcription cis-regulatory region binding"/>
    <property type="evidence" value="ECO:0007669"/>
    <property type="project" value="TreeGrafter"/>
</dbReference>
<evidence type="ECO:0000256" key="3">
    <source>
        <dbReference type="ARBA" id="ARBA00023015"/>
    </source>
</evidence>
<protein>
    <recommendedName>
        <fullName evidence="8">Zn(2)-C6 fungal-type domain-containing protein</fullName>
    </recommendedName>
</protein>
<feature type="region of interest" description="Disordered" evidence="7">
    <location>
        <begin position="660"/>
        <end position="764"/>
    </location>
</feature>
<evidence type="ECO:0000256" key="1">
    <source>
        <dbReference type="ARBA" id="ARBA00004123"/>
    </source>
</evidence>
<dbReference type="Pfam" id="PF00172">
    <property type="entry name" value="Zn_clus"/>
    <property type="match status" value="1"/>
</dbReference>
<dbReference type="Proteomes" id="UP000077266">
    <property type="component" value="Unassembled WGS sequence"/>
</dbReference>
<feature type="compositionally biased region" description="Low complexity" evidence="7">
    <location>
        <begin position="663"/>
        <end position="675"/>
    </location>
</feature>
<dbReference type="EMBL" id="KV426024">
    <property type="protein sequence ID" value="KZV91602.1"/>
    <property type="molecule type" value="Genomic_DNA"/>
</dbReference>
<keyword evidence="4" id="KW-0238">DNA-binding</keyword>
<dbReference type="SUPFAM" id="SSF57701">
    <property type="entry name" value="Zn2/Cys6 DNA-binding domain"/>
    <property type="match status" value="1"/>
</dbReference>
<dbReference type="InterPro" id="IPR051089">
    <property type="entry name" value="prtT"/>
</dbReference>
<dbReference type="InterPro" id="IPR036864">
    <property type="entry name" value="Zn2-C6_fun-type_DNA-bd_sf"/>
</dbReference>
<gene>
    <name evidence="9" type="ORF">EXIGLDRAFT_769749</name>
</gene>
<dbReference type="PANTHER" id="PTHR31845">
    <property type="entry name" value="FINGER DOMAIN PROTEIN, PUTATIVE-RELATED"/>
    <property type="match status" value="1"/>
</dbReference>
<dbReference type="OrthoDB" id="3163292at2759"/>
<feature type="compositionally biased region" description="Basic and acidic residues" evidence="7">
    <location>
        <begin position="734"/>
        <end position="764"/>
    </location>
</feature>
<keyword evidence="5" id="KW-0804">Transcription</keyword>